<dbReference type="InterPro" id="IPR052702">
    <property type="entry name" value="MscS-like_channel"/>
</dbReference>
<evidence type="ECO:0000313" key="9">
    <source>
        <dbReference type="EMBL" id="BAD79054.1"/>
    </source>
</evidence>
<dbReference type="SUPFAM" id="SSF51206">
    <property type="entry name" value="cAMP-binding domain-like"/>
    <property type="match status" value="1"/>
</dbReference>
<dbReference type="Pfam" id="PF21082">
    <property type="entry name" value="MS_channel_3rd"/>
    <property type="match status" value="1"/>
</dbReference>
<evidence type="ECO:0000313" key="10">
    <source>
        <dbReference type="Proteomes" id="UP000001175"/>
    </source>
</evidence>
<evidence type="ECO:0000256" key="2">
    <source>
        <dbReference type="ARBA" id="ARBA00008017"/>
    </source>
</evidence>
<dbReference type="CDD" id="cd00038">
    <property type="entry name" value="CAP_ED"/>
    <property type="match status" value="1"/>
</dbReference>
<dbReference type="PROSITE" id="PS01246">
    <property type="entry name" value="UPF0003"/>
    <property type="match status" value="1"/>
</dbReference>
<dbReference type="PRINTS" id="PR00103">
    <property type="entry name" value="CAMPKINASE"/>
</dbReference>
<dbReference type="InterPro" id="IPR011066">
    <property type="entry name" value="MscS_channel_C_sf"/>
</dbReference>
<dbReference type="Pfam" id="PF21088">
    <property type="entry name" value="MS_channel_1st"/>
    <property type="match status" value="1"/>
</dbReference>
<dbReference type="InterPro" id="IPR006686">
    <property type="entry name" value="MscS_channel_CS"/>
</dbReference>
<dbReference type="Proteomes" id="UP000001175">
    <property type="component" value="Chromosome"/>
</dbReference>
<dbReference type="InterPro" id="IPR023408">
    <property type="entry name" value="MscS_beta-dom_sf"/>
</dbReference>
<keyword evidence="4 7" id="KW-0812">Transmembrane</keyword>
<dbReference type="InterPro" id="IPR049278">
    <property type="entry name" value="MS_channel_C"/>
</dbReference>
<feature type="transmembrane region" description="Helical" evidence="7">
    <location>
        <begin position="20"/>
        <end position="42"/>
    </location>
</feature>
<dbReference type="Pfam" id="PF00924">
    <property type="entry name" value="MS_channel_2nd"/>
    <property type="match status" value="1"/>
</dbReference>
<evidence type="ECO:0000256" key="3">
    <source>
        <dbReference type="ARBA" id="ARBA00022475"/>
    </source>
</evidence>
<reference evidence="9 10" key="1">
    <citation type="journal article" date="2007" name="Photosyn. Res.">
        <title>Complete nucleotide sequence of the freshwater unicellular cyanobacterium Synechococcus elongatus PCC 6301 chromosome: gene content and organization.</title>
        <authorList>
            <person name="Sugita C."/>
            <person name="Ogata K."/>
            <person name="Shikata M."/>
            <person name="Jikuya H."/>
            <person name="Takano J."/>
            <person name="Furumichi M."/>
            <person name="Kanehisa M."/>
            <person name="Omata T."/>
            <person name="Sugiura M."/>
            <person name="Sugita M."/>
        </authorList>
    </citation>
    <scope>NUCLEOTIDE SEQUENCE [LARGE SCALE GENOMIC DNA]</scope>
    <source>
        <strain evidence="10">ATCC 27144 / PCC 6301 / SAUG 1402/1</strain>
    </source>
</reference>
<dbReference type="KEGG" id="syc:syc0864_c"/>
<dbReference type="eggNOG" id="COG0664">
    <property type="taxonomic scope" value="Bacteria"/>
</dbReference>
<dbReference type="GO" id="GO:0005886">
    <property type="term" value="C:plasma membrane"/>
    <property type="evidence" value="ECO:0007669"/>
    <property type="project" value="UniProtKB-SubCell"/>
</dbReference>
<feature type="domain" description="Cyclic nucleotide-binding" evidence="8">
    <location>
        <begin position="301"/>
        <end position="418"/>
    </location>
</feature>
<accession>A0A0H3K1G4</accession>
<dbReference type="InterPro" id="IPR010920">
    <property type="entry name" value="LSM_dom_sf"/>
</dbReference>
<evidence type="ECO:0000259" key="8">
    <source>
        <dbReference type="PROSITE" id="PS50042"/>
    </source>
</evidence>
<proteinExistence type="inferred from homology"/>
<comment type="subcellular location">
    <subcellularLocation>
        <location evidence="1">Cell membrane</location>
        <topology evidence="1">Multi-pass membrane protein</topology>
    </subcellularLocation>
</comment>
<dbReference type="PROSITE" id="PS00888">
    <property type="entry name" value="CNMP_BINDING_1"/>
    <property type="match status" value="1"/>
</dbReference>
<dbReference type="GO" id="GO:0055085">
    <property type="term" value="P:transmembrane transport"/>
    <property type="evidence" value="ECO:0007669"/>
    <property type="project" value="InterPro"/>
</dbReference>
<evidence type="ECO:0000256" key="5">
    <source>
        <dbReference type="ARBA" id="ARBA00022989"/>
    </source>
</evidence>
<feature type="transmembrane region" description="Helical" evidence="7">
    <location>
        <begin position="67"/>
        <end position="89"/>
    </location>
</feature>
<dbReference type="PANTHER" id="PTHR30347">
    <property type="entry name" value="POTASSIUM CHANNEL RELATED"/>
    <property type="match status" value="1"/>
</dbReference>
<dbReference type="InterPro" id="IPR049142">
    <property type="entry name" value="MS_channel_1st"/>
</dbReference>
<keyword evidence="5 7" id="KW-1133">Transmembrane helix</keyword>
<dbReference type="SUPFAM" id="SSF82689">
    <property type="entry name" value="Mechanosensitive channel protein MscS (YggB), C-terminal domain"/>
    <property type="match status" value="1"/>
</dbReference>
<dbReference type="PROSITE" id="PS00889">
    <property type="entry name" value="CNMP_BINDING_2"/>
    <property type="match status" value="1"/>
</dbReference>
<dbReference type="InterPro" id="IPR006685">
    <property type="entry name" value="MscS_channel_2nd"/>
</dbReference>
<dbReference type="InterPro" id="IPR018490">
    <property type="entry name" value="cNMP-bd_dom_sf"/>
</dbReference>
<gene>
    <name evidence="9" type="ordered locus">syc0864_c</name>
</gene>
<dbReference type="InterPro" id="IPR011014">
    <property type="entry name" value="MscS_channel_TM-2"/>
</dbReference>
<dbReference type="Gene3D" id="3.30.70.100">
    <property type="match status" value="1"/>
</dbReference>
<dbReference type="InterPro" id="IPR000595">
    <property type="entry name" value="cNMP-bd_dom"/>
</dbReference>
<evidence type="ECO:0000256" key="1">
    <source>
        <dbReference type="ARBA" id="ARBA00004651"/>
    </source>
</evidence>
<dbReference type="InterPro" id="IPR018488">
    <property type="entry name" value="cNMP-bd_CS"/>
</dbReference>
<dbReference type="Gene3D" id="1.10.287.1260">
    <property type="match status" value="1"/>
</dbReference>
<evidence type="ECO:0000256" key="4">
    <source>
        <dbReference type="ARBA" id="ARBA00022692"/>
    </source>
</evidence>
<dbReference type="Pfam" id="PF00027">
    <property type="entry name" value="cNMP_binding"/>
    <property type="match status" value="1"/>
</dbReference>
<dbReference type="PROSITE" id="PS50042">
    <property type="entry name" value="CNMP_BINDING_3"/>
    <property type="match status" value="1"/>
</dbReference>
<dbReference type="SUPFAM" id="SSF82861">
    <property type="entry name" value="Mechanosensitive channel protein MscS (YggB), transmembrane region"/>
    <property type="match status" value="1"/>
</dbReference>
<organism evidence="9 10">
    <name type="scientific">Synechococcus sp. (strain ATCC 27144 / PCC 6301 / SAUG 1402/1)</name>
    <name type="common">Anacystis nidulans</name>
    <dbReference type="NCBI Taxonomy" id="269084"/>
    <lineage>
        <taxon>Bacteria</taxon>
        <taxon>Bacillati</taxon>
        <taxon>Cyanobacteriota</taxon>
        <taxon>Cyanophyceae</taxon>
        <taxon>Synechococcales</taxon>
        <taxon>Synechococcaceae</taxon>
        <taxon>Synechococcus</taxon>
    </lineage>
</organism>
<evidence type="ECO:0000256" key="6">
    <source>
        <dbReference type="ARBA" id="ARBA00023136"/>
    </source>
</evidence>
<dbReference type="EMBL" id="AP008231">
    <property type="protein sequence ID" value="BAD79054.1"/>
    <property type="molecule type" value="Genomic_DNA"/>
</dbReference>
<dbReference type="Gene3D" id="2.60.120.10">
    <property type="entry name" value="Jelly Rolls"/>
    <property type="match status" value="1"/>
</dbReference>
<name>A0A0H3K1G4_SYNP6</name>
<dbReference type="SMART" id="SM00100">
    <property type="entry name" value="cNMP"/>
    <property type="match status" value="1"/>
</dbReference>
<keyword evidence="6 7" id="KW-0472">Membrane</keyword>
<keyword evidence="3" id="KW-1003">Cell membrane</keyword>
<dbReference type="Gene3D" id="2.30.30.60">
    <property type="match status" value="1"/>
</dbReference>
<dbReference type="AlphaFoldDB" id="A0A0H3K1G4"/>
<dbReference type="SUPFAM" id="SSF50182">
    <property type="entry name" value="Sm-like ribonucleoproteins"/>
    <property type="match status" value="1"/>
</dbReference>
<dbReference type="PANTHER" id="PTHR30347:SF1">
    <property type="entry name" value="MECHANOSENSITIVE CHANNEL MSCK"/>
    <property type="match status" value="1"/>
</dbReference>
<comment type="similarity">
    <text evidence="2">Belongs to the MscS (TC 1.A.23) family.</text>
</comment>
<protein>
    <recommendedName>
        <fullName evidence="8">Cyclic nucleotide-binding domain-containing protein</fullName>
    </recommendedName>
</protein>
<dbReference type="eggNOG" id="COG3264">
    <property type="taxonomic scope" value="Bacteria"/>
</dbReference>
<sequence length="450" mass="50649">MMDLFDRLEQWTSTPLLRLGSSQISLGSLILLAVLAGLLLYLMRQMNRWLREIVLVRLGVERGPREAIATITSYLLTSLILIIGLQAIGVDLSSLTVLAGVLGLGLSLGLQRLAASFFSGITLLIEQPIKVGDLVSLDGVLGTVEKISFRATAVRTLDHVHVIVPNDRLVDSNIINWSYQNTASRVHLPISVAYGTDPLWLTDALLTVARQDSRVLTQPAPTVWFRSFGDSTLNFELLFWTDRPELIEPIKSDLNFRIASEFERREIQIPFPQLVLHRHRSVTTSELPDDYLPSLLRRVDLFRDYDDSQIRWLIEKGRRRTCVVGDVLCREGELGEEFYLILNGRFSVQVKGREEAIATLESGNFFGELAVMLDIPRTATVVALEPGTLFVVDRNNLRHLLERCPNLSQVMAEQLAQRQQVLTNAGLLTPTANQSRPDQLRGILRRVLRL</sequence>
<evidence type="ECO:0000256" key="7">
    <source>
        <dbReference type="SAM" id="Phobius"/>
    </source>
</evidence>
<dbReference type="InterPro" id="IPR014710">
    <property type="entry name" value="RmlC-like_jellyroll"/>
</dbReference>